<gene>
    <name evidence="2" type="ORF">D3Z33_03590</name>
</gene>
<dbReference type="PANTHER" id="PTHR37946:SF1">
    <property type="entry name" value="SLL1969 PROTEIN"/>
    <property type="match status" value="1"/>
</dbReference>
<keyword evidence="3" id="KW-1185">Reference proteome</keyword>
<keyword evidence="2" id="KW-0378">Hydrolase</keyword>
<feature type="domain" description="Serine aminopeptidase S33" evidence="1">
    <location>
        <begin position="4"/>
        <end position="130"/>
    </location>
</feature>
<evidence type="ECO:0000313" key="2">
    <source>
        <dbReference type="EMBL" id="NBI05939.1"/>
    </source>
</evidence>
<dbReference type="EMBL" id="QXXA01000004">
    <property type="protein sequence ID" value="NBI05939.1"/>
    <property type="molecule type" value="Genomic_DNA"/>
</dbReference>
<dbReference type="GO" id="GO:0016787">
    <property type="term" value="F:hydrolase activity"/>
    <property type="evidence" value="ECO:0007669"/>
    <property type="project" value="UniProtKB-KW"/>
</dbReference>
<name>A0A845QVX3_9CLOT</name>
<dbReference type="Proteomes" id="UP000467132">
    <property type="component" value="Unassembled WGS sequence"/>
</dbReference>
<dbReference type="InterPro" id="IPR022742">
    <property type="entry name" value="Hydrolase_4"/>
</dbReference>
<protein>
    <submittedName>
        <fullName evidence="2">Alpha/beta hydrolase</fullName>
    </submittedName>
</protein>
<dbReference type="PANTHER" id="PTHR37946">
    <property type="entry name" value="SLL1969 PROTEIN"/>
    <property type="match status" value="1"/>
</dbReference>
<dbReference type="AlphaFoldDB" id="A0A845QVX3"/>
<evidence type="ECO:0000259" key="1">
    <source>
        <dbReference type="Pfam" id="PF12146"/>
    </source>
</evidence>
<dbReference type="Gene3D" id="3.40.50.1820">
    <property type="entry name" value="alpha/beta hydrolase"/>
    <property type="match status" value="1"/>
</dbReference>
<accession>A0A845QVX3</accession>
<dbReference type="InterPro" id="IPR029058">
    <property type="entry name" value="AB_hydrolase_fold"/>
</dbReference>
<comment type="caution">
    <text evidence="2">The sequence shown here is derived from an EMBL/GenBank/DDBJ whole genome shotgun (WGS) entry which is preliminary data.</text>
</comment>
<dbReference type="RefSeq" id="WP_160196425.1">
    <property type="nucleotide sequence ID" value="NZ_QXXA01000004.1"/>
</dbReference>
<dbReference type="SUPFAM" id="SSF53474">
    <property type="entry name" value="alpha/beta-Hydrolases"/>
    <property type="match status" value="1"/>
</dbReference>
<proteinExistence type="predicted"/>
<evidence type="ECO:0000313" key="3">
    <source>
        <dbReference type="Proteomes" id="UP000467132"/>
    </source>
</evidence>
<reference evidence="2 3" key="1">
    <citation type="submission" date="2018-08" db="EMBL/GenBank/DDBJ databases">
        <title>Murine metabolic-syndrome-specific gut microbial biobank.</title>
        <authorList>
            <person name="Liu C."/>
        </authorList>
    </citation>
    <scope>NUCLEOTIDE SEQUENCE [LARGE SCALE GENOMIC DNA]</scope>
    <source>
        <strain evidence="2 3">583</strain>
    </source>
</reference>
<sequence length="217" mass="25323">MSEKKIVLVHGYLRTHRDMRRLKKYMKELGYDAICVNLPLTFDEIDKAVEEFKLFLEEKIMKLKNEEKITLAGHSTGGLVIRKFIIDYPKLSKYIDKIILIATPNTGNELAEFITEYFYIIPRIFKTLRSLHPENVKKISSLDGTHINIGAIAGNEPGIITKPFFKSENDGKVSVDSVKYEDIDDFIVLPYNHFEIHKRRKTAKYISNFIEYSRFRI</sequence>
<dbReference type="Pfam" id="PF12146">
    <property type="entry name" value="Hydrolase_4"/>
    <property type="match status" value="1"/>
</dbReference>
<dbReference type="OrthoDB" id="9775557at2"/>
<organism evidence="2 3">
    <name type="scientific">Senegalia massiliensis</name>
    <dbReference type="NCBI Taxonomy" id="1720316"/>
    <lineage>
        <taxon>Bacteria</taxon>
        <taxon>Bacillati</taxon>
        <taxon>Bacillota</taxon>
        <taxon>Clostridia</taxon>
        <taxon>Eubacteriales</taxon>
        <taxon>Clostridiaceae</taxon>
        <taxon>Senegalia</taxon>
    </lineage>
</organism>